<evidence type="ECO:0000313" key="2">
    <source>
        <dbReference type="Proteomes" id="UP001597479"/>
    </source>
</evidence>
<protein>
    <submittedName>
        <fullName evidence="1">Uncharacterized protein</fullName>
    </submittedName>
</protein>
<dbReference type="EMBL" id="JBHUOG010000001">
    <property type="protein sequence ID" value="MFD2793743.1"/>
    <property type="molecule type" value="Genomic_DNA"/>
</dbReference>
<keyword evidence="2" id="KW-1185">Reference proteome</keyword>
<dbReference type="Proteomes" id="UP001597479">
    <property type="component" value="Unassembled WGS sequence"/>
</dbReference>
<accession>A0ABW5VPW9</accession>
<dbReference type="RefSeq" id="WP_377182211.1">
    <property type="nucleotide sequence ID" value="NZ_JBHUOG010000001.1"/>
</dbReference>
<gene>
    <name evidence="1" type="ORF">ACFS27_09300</name>
</gene>
<name>A0ABW5VPW9_9MICO</name>
<sequence>MAEPTVQQQPVGHRLGLLVRAVPRLRRKARTEVGPRDHAPDLDQAPVRAGVLSLHLDLVVVDDDGAAAVLERVLDVLRPGDRVYVVGPPAPAEPRVDDRPFTIWA</sequence>
<comment type="caution">
    <text evidence="1">The sequence shown here is derived from an EMBL/GenBank/DDBJ whole genome shotgun (WGS) entry which is preliminary data.</text>
</comment>
<reference evidence="2" key="1">
    <citation type="journal article" date="2019" name="Int. J. Syst. Evol. Microbiol.">
        <title>The Global Catalogue of Microorganisms (GCM) 10K type strain sequencing project: providing services to taxonomists for standard genome sequencing and annotation.</title>
        <authorList>
            <consortium name="The Broad Institute Genomics Platform"/>
            <consortium name="The Broad Institute Genome Sequencing Center for Infectious Disease"/>
            <person name="Wu L."/>
            <person name="Ma J."/>
        </authorList>
    </citation>
    <scope>NUCLEOTIDE SEQUENCE [LARGE SCALE GENOMIC DNA]</scope>
    <source>
        <strain evidence="2">CCM 7044</strain>
    </source>
</reference>
<evidence type="ECO:0000313" key="1">
    <source>
        <dbReference type="EMBL" id="MFD2793743.1"/>
    </source>
</evidence>
<proteinExistence type="predicted"/>
<organism evidence="1 2">
    <name type="scientific">Promicromonospora vindobonensis</name>
    <dbReference type="NCBI Taxonomy" id="195748"/>
    <lineage>
        <taxon>Bacteria</taxon>
        <taxon>Bacillati</taxon>
        <taxon>Actinomycetota</taxon>
        <taxon>Actinomycetes</taxon>
        <taxon>Micrococcales</taxon>
        <taxon>Promicromonosporaceae</taxon>
        <taxon>Promicromonospora</taxon>
    </lineage>
</organism>